<organism evidence="1">
    <name type="scientific">bioreactor metagenome</name>
    <dbReference type="NCBI Taxonomy" id="1076179"/>
    <lineage>
        <taxon>unclassified sequences</taxon>
        <taxon>metagenomes</taxon>
        <taxon>ecological metagenomes</taxon>
    </lineage>
</organism>
<dbReference type="AlphaFoldDB" id="A0A645G0T4"/>
<reference evidence="1" key="1">
    <citation type="submission" date="2019-08" db="EMBL/GenBank/DDBJ databases">
        <authorList>
            <person name="Kucharzyk K."/>
            <person name="Murdoch R.W."/>
            <person name="Higgins S."/>
            <person name="Loffler F."/>
        </authorList>
    </citation>
    <scope>NUCLEOTIDE SEQUENCE</scope>
</reference>
<name>A0A645G0T4_9ZZZZ</name>
<proteinExistence type="predicted"/>
<accession>A0A645G0T4</accession>
<comment type="caution">
    <text evidence="1">The sequence shown here is derived from an EMBL/GenBank/DDBJ whole genome shotgun (WGS) entry which is preliminary data.</text>
</comment>
<gene>
    <name evidence="1" type="ORF">SDC9_166881</name>
</gene>
<dbReference type="EMBL" id="VSSQ01067079">
    <property type="protein sequence ID" value="MPN19510.1"/>
    <property type="molecule type" value="Genomic_DNA"/>
</dbReference>
<protein>
    <submittedName>
        <fullName evidence="1">Uncharacterized protein</fullName>
    </submittedName>
</protein>
<evidence type="ECO:0000313" key="1">
    <source>
        <dbReference type="EMBL" id="MPN19510.1"/>
    </source>
</evidence>
<dbReference type="AntiFam" id="ANF00095">
    <property type="entry name" value="Shadow ORF (opposite ABC transporters)"/>
</dbReference>
<sequence>MPLLGIDHDIPIANRHLGFRKCRLHILPMLFRLSVCRKMDQKRILPDIGTQFCQSSLRHFPAFFHNADRIAKIVGFLQIVRSQKNGCSKVVTDLPHHIPHSHSRLDVHTHGGLVKKQDHGV</sequence>